<dbReference type="Gene3D" id="3.40.50.2000">
    <property type="entry name" value="Glycogen Phosphorylase B"/>
    <property type="match status" value="2"/>
</dbReference>
<accession>A0ABT8TAV6</accession>
<dbReference type="InterPro" id="IPR051199">
    <property type="entry name" value="LPS_LOS_Heptosyltrfase"/>
</dbReference>
<protein>
    <submittedName>
        <fullName evidence="3">Lipopolysaccharide heptosyltransferase III</fullName>
    </submittedName>
</protein>
<dbReference type="InterPro" id="IPR002201">
    <property type="entry name" value="Glyco_trans_9"/>
</dbReference>
<comment type="caution">
    <text evidence="3">The sequence shown here is derived from an EMBL/GenBank/DDBJ whole genome shotgun (WGS) entry which is preliminary data.</text>
</comment>
<dbReference type="InterPro" id="IPR011916">
    <property type="entry name" value="LipoPS_heptosylTferase-III"/>
</dbReference>
<dbReference type="PANTHER" id="PTHR30160:SF1">
    <property type="entry name" value="LIPOPOLYSACCHARIDE 1,2-N-ACETYLGLUCOSAMINETRANSFERASE-RELATED"/>
    <property type="match status" value="1"/>
</dbReference>
<dbReference type="Proteomes" id="UP001171111">
    <property type="component" value="Unassembled WGS sequence"/>
</dbReference>
<keyword evidence="4" id="KW-1185">Reference proteome</keyword>
<dbReference type="NCBIfam" id="TIGR02201">
    <property type="entry name" value="heptsyl_trn_III"/>
    <property type="match status" value="1"/>
</dbReference>
<keyword evidence="1" id="KW-0328">Glycosyltransferase</keyword>
<reference evidence="3 4" key="1">
    <citation type="submission" date="2023-06" db="EMBL/GenBank/DDBJ databases">
        <title>Campylobacter magnum sp. nov., isolated from cecal contents of domestic pigs (Sus scrofa domesticus).</title>
        <authorList>
            <person name="Papic B."/>
            <person name="Gruntar I."/>
        </authorList>
    </citation>
    <scope>NUCLEOTIDE SEQUENCE [LARGE SCALE GENOMIC DNA]</scope>
    <source>
        <strain evidence="4">34484-21</strain>
    </source>
</reference>
<keyword evidence="2" id="KW-0808">Transferase</keyword>
<dbReference type="EMBL" id="JAULJQ010000002">
    <property type="protein sequence ID" value="MDO2408987.1"/>
    <property type="molecule type" value="Genomic_DNA"/>
</dbReference>
<evidence type="ECO:0000256" key="2">
    <source>
        <dbReference type="ARBA" id="ARBA00022679"/>
    </source>
</evidence>
<proteinExistence type="predicted"/>
<evidence type="ECO:0000256" key="1">
    <source>
        <dbReference type="ARBA" id="ARBA00022676"/>
    </source>
</evidence>
<evidence type="ECO:0000313" key="4">
    <source>
        <dbReference type="Proteomes" id="UP001171111"/>
    </source>
</evidence>
<dbReference type="PANTHER" id="PTHR30160">
    <property type="entry name" value="TETRAACYLDISACCHARIDE 4'-KINASE-RELATED"/>
    <property type="match status" value="1"/>
</dbReference>
<dbReference type="SUPFAM" id="SSF53756">
    <property type="entry name" value="UDP-Glycosyltransferase/glycogen phosphorylase"/>
    <property type="match status" value="1"/>
</dbReference>
<dbReference type="CDD" id="cd03789">
    <property type="entry name" value="GT9_LPS_heptosyltransferase"/>
    <property type="match status" value="1"/>
</dbReference>
<evidence type="ECO:0000313" key="3">
    <source>
        <dbReference type="EMBL" id="MDO2408987.1"/>
    </source>
</evidence>
<sequence length="357" mass="39133">MKILIMKFRNIGDTLLATPLAANLRLAYPQAQIHFACNEGCEAMLEGNANIDKIHIYRRTSAKNSGFLKRIKTELDFLAKLKSEHFDIAINATEGDRGAYLAFLSGAKTRIGFDGGSFASRLLTHKVAQNCEIFGSHTIEHDLALLSALSLTPRTKTISIAFDDYSEFFADKLPASFIHFHPMSRWLFKCPKDEIIADLLDFCELELGVKCVMTCANDAKEIARCENILRLAKSKPSAFLGELSLKQVAFLSSKARLFVGVDTAVMHMAAAVNTPVVALFGPSSAMNWGPWDNTCANSGYKAKNGIQHMGAHSVVQASWECVPCSCDGCNGSKKSRCLDEINTSAIKELIKAKLEKG</sequence>
<organism evidence="3 4">
    <name type="scientific">Campylobacter magnus</name>
    <dbReference type="NCBI Taxonomy" id="3026462"/>
    <lineage>
        <taxon>Bacteria</taxon>
        <taxon>Pseudomonadati</taxon>
        <taxon>Campylobacterota</taxon>
        <taxon>Epsilonproteobacteria</taxon>
        <taxon>Campylobacterales</taxon>
        <taxon>Campylobacteraceae</taxon>
        <taxon>Campylobacter</taxon>
    </lineage>
</organism>
<name>A0ABT8TAV6_9BACT</name>
<dbReference type="Pfam" id="PF01075">
    <property type="entry name" value="Glyco_transf_9"/>
    <property type="match status" value="1"/>
</dbReference>
<gene>
    <name evidence="3" type="primary">rfaQ</name>
    <name evidence="3" type="ORF">Q2362_02590</name>
</gene>
<dbReference type="RefSeq" id="WP_302243765.1">
    <property type="nucleotide sequence ID" value="NZ_JAULJQ010000002.1"/>
</dbReference>